<gene>
    <name evidence="3" type="ORF">ACFFFR_03230</name>
</gene>
<dbReference type="PIRSF" id="PIRSF002741">
    <property type="entry name" value="MppA"/>
    <property type="match status" value="1"/>
</dbReference>
<dbReference type="Pfam" id="PF00496">
    <property type="entry name" value="SBP_bac_5"/>
    <property type="match status" value="1"/>
</dbReference>
<dbReference type="PROSITE" id="PS51257">
    <property type="entry name" value="PROKAR_LIPOPROTEIN"/>
    <property type="match status" value="1"/>
</dbReference>
<dbReference type="Gene3D" id="3.40.190.10">
    <property type="entry name" value="Periplasmic binding protein-like II"/>
    <property type="match status" value="1"/>
</dbReference>
<protein>
    <submittedName>
        <fullName evidence="3">ABC transporter family substrate-binding protein</fullName>
    </submittedName>
</protein>
<feature type="domain" description="Solute-binding protein family 5" evidence="2">
    <location>
        <begin position="119"/>
        <end position="497"/>
    </location>
</feature>
<dbReference type="InterPro" id="IPR000914">
    <property type="entry name" value="SBP_5_dom"/>
</dbReference>
<proteinExistence type="predicted"/>
<comment type="caution">
    <text evidence="3">The sequence shown here is derived from an EMBL/GenBank/DDBJ whole genome shotgun (WGS) entry which is preliminary data.</text>
</comment>
<sequence>MKYRRLSAALAVAASGALLLSSCAPGGDAPPPEKAAEGQKFSVEPTNSGLADLGDVETQDGTVYVTVGSTEFSSYNAMTPQTYNTYTTTPMDRVLSGFVYFGTDGEIYNNEEFGTFEVESEDPLKVKYTINEDAKWSDGTDITAADIIFSWGFQNPRITDGDKPLFNSVSTTWGEFVEQAPEGDVNGKEVTMTFKEPNPDWRLQVSGIMPAHVVAKESDMSVEELVEAIKAEDADKLKDAAKFWNTGWNTKPGTLPDEELIPSSGPYKLKSWDAGQSLTLEANENYWGTKPGIKQIVFRFVEDDAHVQALRNGDLDAVQAHPTKDTLDQLQGLDDMIVHQFDQLTWEHLDFNHANGPFADNLELRKAFAMCVPRQGIVDSLIKPLNPDAVVANAREILPFQEGYDELVEQSYDGQYDEVNIEEAKKILEEQDAVGTKVRLAYSSPNPRRTDTVAAIKASCDEAGFEIEDAGSATFFQPGGEQEKGDYEVALFAWAGSGQIVSGANIYQTQADGKGQQNFNGYSNEEVDKAWDTMSGTLDEEVHKEQRAIIEKHLWDDLHGIPLYAHPSVAASNSNLLNVRPTSTQNQLFWNMEQWQRAE</sequence>
<feature type="chain" id="PRO_5047538436" evidence="1">
    <location>
        <begin position="27"/>
        <end position="599"/>
    </location>
</feature>
<dbReference type="Proteomes" id="UP001589862">
    <property type="component" value="Unassembled WGS sequence"/>
</dbReference>
<name>A0ABV6P8L1_9MICC</name>
<accession>A0ABV6P8L1</accession>
<evidence type="ECO:0000259" key="2">
    <source>
        <dbReference type="Pfam" id="PF00496"/>
    </source>
</evidence>
<dbReference type="SUPFAM" id="SSF53850">
    <property type="entry name" value="Periplasmic binding protein-like II"/>
    <property type="match status" value="1"/>
</dbReference>
<dbReference type="Gene3D" id="3.10.105.10">
    <property type="entry name" value="Dipeptide-binding Protein, Domain 3"/>
    <property type="match status" value="1"/>
</dbReference>
<organism evidence="3 4">
    <name type="scientific">Micrococcoides hystricis</name>
    <dbReference type="NCBI Taxonomy" id="1572761"/>
    <lineage>
        <taxon>Bacteria</taxon>
        <taxon>Bacillati</taxon>
        <taxon>Actinomycetota</taxon>
        <taxon>Actinomycetes</taxon>
        <taxon>Micrococcales</taxon>
        <taxon>Micrococcaceae</taxon>
        <taxon>Micrococcoides</taxon>
    </lineage>
</organism>
<dbReference type="PANTHER" id="PTHR30290:SF65">
    <property type="entry name" value="MONOACYL PHOSPHATIDYLINOSITOL TETRAMANNOSIDE-BINDING PROTEIN LPQW-RELATED"/>
    <property type="match status" value="1"/>
</dbReference>
<reference evidence="3 4" key="1">
    <citation type="submission" date="2024-09" db="EMBL/GenBank/DDBJ databases">
        <authorList>
            <person name="Sun Q."/>
            <person name="Mori K."/>
        </authorList>
    </citation>
    <scope>NUCLEOTIDE SEQUENCE [LARGE SCALE GENOMIC DNA]</scope>
    <source>
        <strain evidence="3 4">NCAIM B.02604</strain>
    </source>
</reference>
<feature type="signal peptide" evidence="1">
    <location>
        <begin position="1"/>
        <end position="26"/>
    </location>
</feature>
<dbReference type="EMBL" id="JBHLUB010000003">
    <property type="protein sequence ID" value="MFC0581405.1"/>
    <property type="molecule type" value="Genomic_DNA"/>
</dbReference>
<dbReference type="CDD" id="cd08501">
    <property type="entry name" value="PBP2_Lpqw"/>
    <property type="match status" value="1"/>
</dbReference>
<dbReference type="PANTHER" id="PTHR30290">
    <property type="entry name" value="PERIPLASMIC BINDING COMPONENT OF ABC TRANSPORTER"/>
    <property type="match status" value="1"/>
</dbReference>
<evidence type="ECO:0000313" key="4">
    <source>
        <dbReference type="Proteomes" id="UP001589862"/>
    </source>
</evidence>
<keyword evidence="4" id="KW-1185">Reference proteome</keyword>
<dbReference type="InterPro" id="IPR039424">
    <property type="entry name" value="SBP_5"/>
</dbReference>
<keyword evidence="1" id="KW-0732">Signal</keyword>
<evidence type="ECO:0000256" key="1">
    <source>
        <dbReference type="SAM" id="SignalP"/>
    </source>
</evidence>
<evidence type="ECO:0000313" key="3">
    <source>
        <dbReference type="EMBL" id="MFC0581405.1"/>
    </source>
</evidence>
<dbReference type="InterPro" id="IPR030678">
    <property type="entry name" value="Peptide/Ni-bd"/>
</dbReference>
<dbReference type="RefSeq" id="WP_377458087.1">
    <property type="nucleotide sequence ID" value="NZ_JBHLUB010000003.1"/>
</dbReference>